<name>A0ABN7V460_GIGMA</name>
<feature type="non-terminal residue" evidence="1">
    <location>
        <position position="50"/>
    </location>
</feature>
<proteinExistence type="predicted"/>
<sequence length="50" mass="5476">MFGNANPALIKLANFTVSFSRVKYWFCKAVISPKPALTITLIIFCLAPAS</sequence>
<dbReference type="Proteomes" id="UP000789901">
    <property type="component" value="Unassembled WGS sequence"/>
</dbReference>
<comment type="caution">
    <text evidence="1">The sequence shown here is derived from an EMBL/GenBank/DDBJ whole genome shotgun (WGS) entry which is preliminary data.</text>
</comment>
<evidence type="ECO:0000313" key="1">
    <source>
        <dbReference type="EMBL" id="CAG8728499.1"/>
    </source>
</evidence>
<accession>A0ABN7V460</accession>
<dbReference type="EMBL" id="CAJVQB010009275">
    <property type="protein sequence ID" value="CAG8728499.1"/>
    <property type="molecule type" value="Genomic_DNA"/>
</dbReference>
<keyword evidence="2" id="KW-1185">Reference proteome</keyword>
<evidence type="ECO:0000313" key="2">
    <source>
        <dbReference type="Proteomes" id="UP000789901"/>
    </source>
</evidence>
<organism evidence="1 2">
    <name type="scientific">Gigaspora margarita</name>
    <dbReference type="NCBI Taxonomy" id="4874"/>
    <lineage>
        <taxon>Eukaryota</taxon>
        <taxon>Fungi</taxon>
        <taxon>Fungi incertae sedis</taxon>
        <taxon>Mucoromycota</taxon>
        <taxon>Glomeromycotina</taxon>
        <taxon>Glomeromycetes</taxon>
        <taxon>Diversisporales</taxon>
        <taxon>Gigasporaceae</taxon>
        <taxon>Gigaspora</taxon>
    </lineage>
</organism>
<reference evidence="1 2" key="1">
    <citation type="submission" date="2021-06" db="EMBL/GenBank/DDBJ databases">
        <authorList>
            <person name="Kallberg Y."/>
            <person name="Tangrot J."/>
            <person name="Rosling A."/>
        </authorList>
    </citation>
    <scope>NUCLEOTIDE SEQUENCE [LARGE SCALE GENOMIC DNA]</scope>
    <source>
        <strain evidence="1 2">120-4 pot B 10/14</strain>
    </source>
</reference>
<protein>
    <submittedName>
        <fullName evidence="1">30479_t:CDS:1</fullName>
    </submittedName>
</protein>
<gene>
    <name evidence="1" type="ORF">GMARGA_LOCUS14167</name>
</gene>